<reference evidence="7 8" key="1">
    <citation type="submission" date="2016-07" db="EMBL/GenBank/DDBJ databases">
        <title>Pervasive Adenine N6-methylation of Active Genes in Fungi.</title>
        <authorList>
            <consortium name="DOE Joint Genome Institute"/>
            <person name="Mondo S.J."/>
            <person name="Dannebaum R.O."/>
            <person name="Kuo R.C."/>
            <person name="Labutti K."/>
            <person name="Haridas S."/>
            <person name="Kuo A."/>
            <person name="Salamov A."/>
            <person name="Ahrendt S.R."/>
            <person name="Lipzen A."/>
            <person name="Sullivan W."/>
            <person name="Andreopoulos W.B."/>
            <person name="Clum A."/>
            <person name="Lindquist E."/>
            <person name="Daum C."/>
            <person name="Ramamoorthy G.K."/>
            <person name="Gryganskyi A."/>
            <person name="Culley D."/>
            <person name="Magnuson J.K."/>
            <person name="James T.Y."/>
            <person name="O'Malley M.A."/>
            <person name="Stajich J.E."/>
            <person name="Spatafora J.W."/>
            <person name="Visel A."/>
            <person name="Grigoriev I.V."/>
        </authorList>
    </citation>
    <scope>NUCLEOTIDE SEQUENCE [LARGE SCALE GENOMIC DNA]</scope>
    <source>
        <strain evidence="7 8">PL171</strain>
    </source>
</reference>
<dbReference type="Proteomes" id="UP000193411">
    <property type="component" value="Unassembled WGS sequence"/>
</dbReference>
<evidence type="ECO:0008006" key="9">
    <source>
        <dbReference type="Google" id="ProtNLM"/>
    </source>
</evidence>
<keyword evidence="4 6" id="KW-1133">Transmembrane helix</keyword>
<feature type="transmembrane region" description="Helical" evidence="6">
    <location>
        <begin position="83"/>
        <end position="100"/>
    </location>
</feature>
<evidence type="ECO:0000256" key="6">
    <source>
        <dbReference type="SAM" id="Phobius"/>
    </source>
</evidence>
<feature type="transmembrane region" description="Helical" evidence="6">
    <location>
        <begin position="106"/>
        <end position="125"/>
    </location>
</feature>
<accession>A0A1Y2HHK9</accession>
<dbReference type="OrthoDB" id="5591789at2759"/>
<evidence type="ECO:0000256" key="5">
    <source>
        <dbReference type="ARBA" id="ARBA00023136"/>
    </source>
</evidence>
<evidence type="ECO:0000256" key="2">
    <source>
        <dbReference type="ARBA" id="ARBA00005738"/>
    </source>
</evidence>
<dbReference type="GO" id="GO:0012505">
    <property type="term" value="C:endomembrane system"/>
    <property type="evidence" value="ECO:0007669"/>
    <property type="project" value="UniProtKB-SubCell"/>
</dbReference>
<dbReference type="STRING" id="765915.A0A1Y2HHK9"/>
<organism evidence="7 8">
    <name type="scientific">Catenaria anguillulae PL171</name>
    <dbReference type="NCBI Taxonomy" id="765915"/>
    <lineage>
        <taxon>Eukaryota</taxon>
        <taxon>Fungi</taxon>
        <taxon>Fungi incertae sedis</taxon>
        <taxon>Blastocladiomycota</taxon>
        <taxon>Blastocladiomycetes</taxon>
        <taxon>Blastocladiales</taxon>
        <taxon>Catenariaceae</taxon>
        <taxon>Catenaria</taxon>
    </lineage>
</organism>
<evidence type="ECO:0000256" key="3">
    <source>
        <dbReference type="ARBA" id="ARBA00022692"/>
    </source>
</evidence>
<dbReference type="AlphaFoldDB" id="A0A1Y2HHK9"/>
<keyword evidence="8" id="KW-1185">Reference proteome</keyword>
<dbReference type="SMART" id="SM01077">
    <property type="entry name" value="Cg6151-P"/>
    <property type="match status" value="1"/>
</dbReference>
<dbReference type="GO" id="GO:0016192">
    <property type="term" value="P:vesicle-mediated transport"/>
    <property type="evidence" value="ECO:0007669"/>
    <property type="project" value="TreeGrafter"/>
</dbReference>
<dbReference type="EMBL" id="MCFL01000036">
    <property type="protein sequence ID" value="ORZ33371.1"/>
    <property type="molecule type" value="Genomic_DNA"/>
</dbReference>
<evidence type="ECO:0000256" key="1">
    <source>
        <dbReference type="ARBA" id="ARBA00004127"/>
    </source>
</evidence>
<dbReference type="Pfam" id="PF10233">
    <property type="entry name" value="Cg6151-P"/>
    <property type="match status" value="1"/>
</dbReference>
<comment type="similarity">
    <text evidence="2">Belongs to the TVP18 family.</text>
</comment>
<dbReference type="PANTHER" id="PTHR13314">
    <property type="entry name" value="CALCIUM CHANNEL FLOWER HOMOLOG"/>
    <property type="match status" value="1"/>
</dbReference>
<dbReference type="InterPro" id="IPR019365">
    <property type="entry name" value="TVP18/Ca-channel_flower"/>
</dbReference>
<comment type="subcellular location">
    <subcellularLocation>
        <location evidence="1">Endomembrane system</location>
        <topology evidence="1">Multi-pass membrane protein</topology>
    </subcellularLocation>
</comment>
<gene>
    <name evidence="7" type="ORF">BCR44DRAFT_41085</name>
</gene>
<evidence type="ECO:0000256" key="4">
    <source>
        <dbReference type="ARBA" id="ARBA00022989"/>
    </source>
</evidence>
<dbReference type="PANTHER" id="PTHR13314:SF2">
    <property type="entry name" value="CALCIUM CHANNEL FLOWER HOMOLOG"/>
    <property type="match status" value="1"/>
</dbReference>
<proteinExistence type="inferred from homology"/>
<protein>
    <recommendedName>
        <fullName evidence="9">Golgi apparatus membrane protein TVP18</fullName>
    </recommendedName>
</protein>
<sequence>MSSFIEELKSGNGTVYAQWGALLSILFLVIGFFSNILSMLILFAFISLGMAFVMILLELPIFQKCCPTGPKMQAFIKYFEGNYLRAVLYVGFSVIMWVSLTVEKSFAFIVAGITTLFSAFCYAFAGVKNQERKPSALTGANLGPGSLL</sequence>
<comment type="caution">
    <text evidence="7">The sequence shown here is derived from an EMBL/GenBank/DDBJ whole genome shotgun (WGS) entry which is preliminary data.</text>
</comment>
<evidence type="ECO:0000313" key="7">
    <source>
        <dbReference type="EMBL" id="ORZ33371.1"/>
    </source>
</evidence>
<evidence type="ECO:0000313" key="8">
    <source>
        <dbReference type="Proteomes" id="UP000193411"/>
    </source>
</evidence>
<feature type="transmembrane region" description="Helical" evidence="6">
    <location>
        <begin position="39"/>
        <end position="62"/>
    </location>
</feature>
<keyword evidence="3 6" id="KW-0812">Transmembrane</keyword>
<name>A0A1Y2HHK9_9FUNG</name>
<keyword evidence="5 6" id="KW-0472">Membrane</keyword>
<feature type="transmembrane region" description="Helical" evidence="6">
    <location>
        <begin position="12"/>
        <end position="33"/>
    </location>
</feature>
<dbReference type="GO" id="GO:0016020">
    <property type="term" value="C:membrane"/>
    <property type="evidence" value="ECO:0007669"/>
    <property type="project" value="InterPro"/>
</dbReference>